<accession>X0PD21</accession>
<name>X0PD21_9LACO</name>
<dbReference type="PANTHER" id="PTHR43514">
    <property type="entry name" value="ABC TRANSPORTER I FAMILY MEMBER 10"/>
    <property type="match status" value="1"/>
</dbReference>
<dbReference type="OrthoDB" id="9785080at2"/>
<dbReference type="PROSITE" id="PS50893">
    <property type="entry name" value="ABC_TRANSPORTER_2"/>
    <property type="match status" value="1"/>
</dbReference>
<gene>
    <name evidence="4" type="ORF">FC83_GL002050</name>
</gene>
<feature type="domain" description="ABC transporter" evidence="3">
    <location>
        <begin position="1"/>
        <end position="210"/>
    </location>
</feature>
<dbReference type="STRING" id="1423734.FC83_GL002050"/>
<evidence type="ECO:0000259" key="3">
    <source>
        <dbReference type="PROSITE" id="PS50893"/>
    </source>
</evidence>
<evidence type="ECO:0000256" key="1">
    <source>
        <dbReference type="ARBA" id="ARBA00022741"/>
    </source>
</evidence>
<evidence type="ECO:0000256" key="2">
    <source>
        <dbReference type="ARBA" id="ARBA00022840"/>
    </source>
</evidence>
<proteinExistence type="predicted"/>
<dbReference type="InterPro" id="IPR017871">
    <property type="entry name" value="ABC_transporter-like_CS"/>
</dbReference>
<dbReference type="PANTHER" id="PTHR43514:SF4">
    <property type="entry name" value="ABC TRANSPORTER I FAMILY MEMBER 10"/>
    <property type="match status" value="1"/>
</dbReference>
<dbReference type="PATRIC" id="fig|1423734.3.peg.2073"/>
<keyword evidence="5" id="KW-1185">Reference proteome</keyword>
<evidence type="ECO:0000313" key="4">
    <source>
        <dbReference type="EMBL" id="KRM34910.1"/>
    </source>
</evidence>
<sequence>MLNIQITKKLNTHTLTFAGQFKQQFTGIMGSSGGGKTTLLRLIAGLTAPDSGTIAFDKTTWYDANGRINLPPGQRPVGFMFQDLALFPNLTANKNINFYQRLRLYHQKEPITPEKKQQLLETLEITPFLNESVQRLSGGQRQRVALCRALVQQPRLLLLDEPFTGLDDRLRLKTIALTQKALAQTKTQVIIVSHRRDEVTAFTDDIYELA</sequence>
<dbReference type="AlphaFoldDB" id="X0PD21"/>
<dbReference type="Gene3D" id="3.40.50.300">
    <property type="entry name" value="P-loop containing nucleotide triphosphate hydrolases"/>
    <property type="match status" value="1"/>
</dbReference>
<dbReference type="SUPFAM" id="SSF52540">
    <property type="entry name" value="P-loop containing nucleoside triphosphate hydrolases"/>
    <property type="match status" value="1"/>
</dbReference>
<dbReference type="EMBL" id="AZGA01000020">
    <property type="protein sequence ID" value="KRM34910.1"/>
    <property type="molecule type" value="Genomic_DNA"/>
</dbReference>
<dbReference type="InterPro" id="IPR003439">
    <property type="entry name" value="ABC_transporter-like_ATP-bd"/>
</dbReference>
<dbReference type="PROSITE" id="PS00211">
    <property type="entry name" value="ABC_TRANSPORTER_1"/>
    <property type="match status" value="1"/>
</dbReference>
<keyword evidence="2" id="KW-0067">ATP-binding</keyword>
<protein>
    <recommendedName>
        <fullName evidence="3">ABC transporter domain-containing protein</fullName>
    </recommendedName>
</protein>
<dbReference type="eggNOG" id="COG3842">
    <property type="taxonomic scope" value="Bacteria"/>
</dbReference>
<dbReference type="Pfam" id="PF00005">
    <property type="entry name" value="ABC_tran"/>
    <property type="match status" value="1"/>
</dbReference>
<dbReference type="RefSeq" id="WP_035451242.1">
    <property type="nucleotide sequence ID" value="NZ_AZGA01000020.1"/>
</dbReference>
<evidence type="ECO:0000313" key="5">
    <source>
        <dbReference type="Proteomes" id="UP000051236"/>
    </source>
</evidence>
<comment type="caution">
    <text evidence="4">The sequence shown here is derived from an EMBL/GenBank/DDBJ whole genome shotgun (WGS) entry which is preliminary data.</text>
</comment>
<dbReference type="InterPro" id="IPR027417">
    <property type="entry name" value="P-loop_NTPase"/>
</dbReference>
<keyword evidence="1" id="KW-0547">Nucleotide-binding</keyword>
<dbReference type="GO" id="GO:0005524">
    <property type="term" value="F:ATP binding"/>
    <property type="evidence" value="ECO:0007669"/>
    <property type="project" value="UniProtKB-KW"/>
</dbReference>
<dbReference type="InterPro" id="IPR003593">
    <property type="entry name" value="AAA+_ATPase"/>
</dbReference>
<dbReference type="GO" id="GO:0016887">
    <property type="term" value="F:ATP hydrolysis activity"/>
    <property type="evidence" value="ECO:0007669"/>
    <property type="project" value="InterPro"/>
</dbReference>
<dbReference type="Proteomes" id="UP000051236">
    <property type="component" value="Unassembled WGS sequence"/>
</dbReference>
<dbReference type="SMART" id="SM00382">
    <property type="entry name" value="AAA"/>
    <property type="match status" value="1"/>
</dbReference>
<organism evidence="4 5">
    <name type="scientific">Agrilactobacillus composti DSM 18527 = JCM 14202</name>
    <dbReference type="NCBI Taxonomy" id="1423734"/>
    <lineage>
        <taxon>Bacteria</taxon>
        <taxon>Bacillati</taxon>
        <taxon>Bacillota</taxon>
        <taxon>Bacilli</taxon>
        <taxon>Lactobacillales</taxon>
        <taxon>Lactobacillaceae</taxon>
        <taxon>Agrilactobacillus</taxon>
    </lineage>
</organism>
<dbReference type="InterPro" id="IPR050334">
    <property type="entry name" value="Molybdenum_import_ModC"/>
</dbReference>
<reference evidence="4 5" key="1">
    <citation type="journal article" date="2015" name="Genome Announc.">
        <title>Expanding the biotechnology potential of lactobacilli through comparative genomics of 213 strains and associated genera.</title>
        <authorList>
            <person name="Sun Z."/>
            <person name="Harris H.M."/>
            <person name="McCann A."/>
            <person name="Guo C."/>
            <person name="Argimon S."/>
            <person name="Zhang W."/>
            <person name="Yang X."/>
            <person name="Jeffery I.B."/>
            <person name="Cooney J.C."/>
            <person name="Kagawa T.F."/>
            <person name="Liu W."/>
            <person name="Song Y."/>
            <person name="Salvetti E."/>
            <person name="Wrobel A."/>
            <person name="Rasinkangas P."/>
            <person name="Parkhill J."/>
            <person name="Rea M.C."/>
            <person name="O'Sullivan O."/>
            <person name="Ritari J."/>
            <person name="Douillard F.P."/>
            <person name="Paul Ross R."/>
            <person name="Yang R."/>
            <person name="Briner A.E."/>
            <person name="Felis G.E."/>
            <person name="de Vos W.M."/>
            <person name="Barrangou R."/>
            <person name="Klaenhammer T.R."/>
            <person name="Caufield P.W."/>
            <person name="Cui Y."/>
            <person name="Zhang H."/>
            <person name="O'Toole P.W."/>
        </authorList>
    </citation>
    <scope>NUCLEOTIDE SEQUENCE [LARGE SCALE GENOMIC DNA]</scope>
    <source>
        <strain evidence="4 5">DSM 18527</strain>
    </source>
</reference>